<dbReference type="SMART" id="SM00131">
    <property type="entry name" value="KU"/>
    <property type="match status" value="2"/>
</dbReference>
<feature type="signal peptide" evidence="5">
    <location>
        <begin position="1"/>
        <end position="19"/>
    </location>
</feature>
<dbReference type="PANTHER" id="PTHR45938">
    <property type="entry name" value="ACP24A4-RELATED"/>
    <property type="match status" value="1"/>
</dbReference>
<dbReference type="InterPro" id="IPR002223">
    <property type="entry name" value="Kunitz_BPTI"/>
</dbReference>
<dbReference type="Pfam" id="PF00014">
    <property type="entry name" value="Kunitz_BPTI"/>
    <property type="match status" value="2"/>
</dbReference>
<comment type="subcellular location">
    <subcellularLocation>
        <location evidence="1">Secreted</location>
    </subcellularLocation>
</comment>
<keyword evidence="2" id="KW-0964">Secreted</keyword>
<dbReference type="PROSITE" id="PS50279">
    <property type="entry name" value="BPTI_KUNITZ_2"/>
    <property type="match status" value="2"/>
</dbReference>
<evidence type="ECO:0000259" key="6">
    <source>
        <dbReference type="PROSITE" id="PS50279"/>
    </source>
</evidence>
<evidence type="ECO:0000256" key="1">
    <source>
        <dbReference type="ARBA" id="ARBA00004613"/>
    </source>
</evidence>
<proteinExistence type="evidence at transcript level"/>
<keyword evidence="4" id="KW-1015">Disulfide bond</keyword>
<dbReference type="CDD" id="cd22593">
    <property type="entry name" value="Kunitz_conkunitzin"/>
    <property type="match status" value="1"/>
</dbReference>
<dbReference type="SUPFAM" id="SSF57362">
    <property type="entry name" value="BPTI-like"/>
    <property type="match status" value="2"/>
</dbReference>
<evidence type="ECO:0000256" key="3">
    <source>
        <dbReference type="ARBA" id="ARBA00022729"/>
    </source>
</evidence>
<dbReference type="PRINTS" id="PR00759">
    <property type="entry name" value="BASICPTASE"/>
</dbReference>
<name>L7LQC2_RHIPC</name>
<feature type="domain" description="BPTI/Kunitz inhibitor" evidence="6">
    <location>
        <begin position="28"/>
        <end position="80"/>
    </location>
</feature>
<dbReference type="PROSITE" id="PS00280">
    <property type="entry name" value="BPTI_KUNITZ_1"/>
    <property type="match status" value="1"/>
</dbReference>
<dbReference type="PANTHER" id="PTHR45938:SF11">
    <property type="entry name" value="WAP, KAZAL, IMMUNOGLOBULIN, KUNITZ AND NTR DOMAIN-CONTAINING PROTEIN 2-LIKE"/>
    <property type="match status" value="1"/>
</dbReference>
<dbReference type="CDD" id="cd00109">
    <property type="entry name" value="Kunitz-type"/>
    <property type="match status" value="1"/>
</dbReference>
<evidence type="ECO:0000256" key="2">
    <source>
        <dbReference type="ARBA" id="ARBA00022525"/>
    </source>
</evidence>
<organism evidence="7">
    <name type="scientific">Rhipicephalus pulchellus</name>
    <name type="common">Yellow backed tick</name>
    <name type="synonym">Dermacentor pulchellus</name>
    <dbReference type="NCBI Taxonomy" id="72859"/>
    <lineage>
        <taxon>Eukaryota</taxon>
        <taxon>Metazoa</taxon>
        <taxon>Ecdysozoa</taxon>
        <taxon>Arthropoda</taxon>
        <taxon>Chelicerata</taxon>
        <taxon>Arachnida</taxon>
        <taxon>Acari</taxon>
        <taxon>Parasitiformes</taxon>
        <taxon>Ixodida</taxon>
        <taxon>Ixodoidea</taxon>
        <taxon>Ixodidae</taxon>
        <taxon>Rhipicephalinae</taxon>
        <taxon>Rhipicephalus</taxon>
        <taxon>Rhipicephalus</taxon>
    </lineage>
</organism>
<dbReference type="GO" id="GO:0004867">
    <property type="term" value="F:serine-type endopeptidase inhibitor activity"/>
    <property type="evidence" value="ECO:0007669"/>
    <property type="project" value="InterPro"/>
</dbReference>
<evidence type="ECO:0000313" key="7">
    <source>
        <dbReference type="EMBL" id="JAA53860.1"/>
    </source>
</evidence>
<dbReference type="GO" id="GO:0048019">
    <property type="term" value="F:receptor antagonist activity"/>
    <property type="evidence" value="ECO:0007669"/>
    <property type="project" value="TreeGrafter"/>
</dbReference>
<sequence>MKTTVLIFVFAARIFRIDGASQVTPSYCLKPKASGKTCGGGPFTSWYFDSESRKCKAFTFGGCNGNLNRFSSEAQCQRWCLRGVPEKPVCSLSVEKGHGNAAVFAWSYDAKKDQCQLFLYSGFGGNSNKFGSCHQCMNRCSGNENSRYICDVLNYHLMMYYFTRQPFGIAWPIQNI</sequence>
<dbReference type="InterPro" id="IPR020901">
    <property type="entry name" value="Prtase_inh_Kunz-CS"/>
</dbReference>
<reference evidence="7" key="1">
    <citation type="submission" date="2012-11" db="EMBL/GenBank/DDBJ databases">
        <authorList>
            <person name="Lucero-Rivera Y.E."/>
            <person name="Tovar-Ramirez D."/>
        </authorList>
    </citation>
    <scope>NUCLEOTIDE SEQUENCE</scope>
    <source>
        <tissue evidence="7">Salivary gland</tissue>
    </source>
</reference>
<feature type="chain" id="PRO_5003980312" evidence="5">
    <location>
        <begin position="20"/>
        <end position="176"/>
    </location>
</feature>
<feature type="domain" description="BPTI/Kunitz inhibitor" evidence="6">
    <location>
        <begin position="90"/>
        <end position="140"/>
    </location>
</feature>
<protein>
    <submittedName>
        <fullName evidence="7">Putative bilaris</fullName>
    </submittedName>
</protein>
<evidence type="ECO:0000256" key="5">
    <source>
        <dbReference type="SAM" id="SignalP"/>
    </source>
</evidence>
<dbReference type="GO" id="GO:0005615">
    <property type="term" value="C:extracellular space"/>
    <property type="evidence" value="ECO:0007669"/>
    <property type="project" value="TreeGrafter"/>
</dbReference>
<keyword evidence="3 5" id="KW-0732">Signal</keyword>
<evidence type="ECO:0000256" key="4">
    <source>
        <dbReference type="ARBA" id="ARBA00023157"/>
    </source>
</evidence>
<dbReference type="InterPro" id="IPR036880">
    <property type="entry name" value="Kunitz_BPTI_sf"/>
</dbReference>
<dbReference type="AlphaFoldDB" id="L7LQC2"/>
<reference evidence="7" key="2">
    <citation type="journal article" date="2015" name="J. Proteomics">
        <title>Sexual differences in the sialomes of the zebra tick, Rhipicephalus pulchellus.</title>
        <authorList>
            <person name="Tan A.W."/>
            <person name="Francischetti I.M."/>
            <person name="Slovak M."/>
            <person name="Kini R.M."/>
            <person name="Ribeiro J.M."/>
        </authorList>
    </citation>
    <scope>NUCLEOTIDE SEQUENCE</scope>
    <source>
        <tissue evidence="7">Salivary gland</tissue>
    </source>
</reference>
<dbReference type="EMBL" id="GACK01011174">
    <property type="protein sequence ID" value="JAA53860.1"/>
    <property type="molecule type" value="mRNA"/>
</dbReference>
<dbReference type="Gene3D" id="4.10.410.10">
    <property type="entry name" value="Pancreatic trypsin inhibitor Kunitz domain"/>
    <property type="match status" value="2"/>
</dbReference>
<dbReference type="GO" id="GO:0050431">
    <property type="term" value="F:transforming growth factor beta binding"/>
    <property type="evidence" value="ECO:0007669"/>
    <property type="project" value="TreeGrafter"/>
</dbReference>
<accession>L7LQC2</accession>